<proteinExistence type="predicted"/>
<dbReference type="EMBL" id="BSRI01000002">
    <property type="protein sequence ID" value="GLV57037.1"/>
    <property type="molecule type" value="Genomic_DNA"/>
</dbReference>
<reference evidence="1 2" key="1">
    <citation type="submission" date="2023-02" db="EMBL/GenBank/DDBJ databases">
        <title>Dictyobacter halimunensis sp. nov., a new member of the class Ktedonobacteria from forest soil in a geothermal area.</title>
        <authorList>
            <person name="Rachmania M.K."/>
            <person name="Ningsih F."/>
            <person name="Sakai Y."/>
            <person name="Yabe S."/>
            <person name="Yokota A."/>
            <person name="Sjamsuridzal W."/>
        </authorList>
    </citation>
    <scope>NUCLEOTIDE SEQUENCE [LARGE SCALE GENOMIC DNA]</scope>
    <source>
        <strain evidence="1 2">S3.2.2.5</strain>
    </source>
</reference>
<evidence type="ECO:0000313" key="1">
    <source>
        <dbReference type="EMBL" id="GLV57037.1"/>
    </source>
</evidence>
<accession>A0ABQ6FS15</accession>
<sequence length="59" mass="6475">MFDANPGSGTFTCDGFDFMRIIVVHKTTPYMLADIDKLCVNGHQWQEGGQSLLLPVVCG</sequence>
<organism evidence="1 2">
    <name type="scientific">Dictyobacter halimunensis</name>
    <dbReference type="NCBI Taxonomy" id="3026934"/>
    <lineage>
        <taxon>Bacteria</taxon>
        <taxon>Bacillati</taxon>
        <taxon>Chloroflexota</taxon>
        <taxon>Ktedonobacteria</taxon>
        <taxon>Ktedonobacterales</taxon>
        <taxon>Dictyobacteraceae</taxon>
        <taxon>Dictyobacter</taxon>
    </lineage>
</organism>
<comment type="caution">
    <text evidence="1">The sequence shown here is derived from an EMBL/GenBank/DDBJ whole genome shotgun (WGS) entry which is preliminary data.</text>
</comment>
<gene>
    <name evidence="1" type="ORF">KDH_38750</name>
</gene>
<name>A0ABQ6FS15_9CHLR</name>
<dbReference type="Proteomes" id="UP001344906">
    <property type="component" value="Unassembled WGS sequence"/>
</dbReference>
<evidence type="ECO:0000313" key="2">
    <source>
        <dbReference type="Proteomes" id="UP001344906"/>
    </source>
</evidence>
<keyword evidence="2" id="KW-1185">Reference proteome</keyword>
<protein>
    <submittedName>
        <fullName evidence="1">Uncharacterized protein</fullName>
    </submittedName>
</protein>